<sequence length="194" mass="21820">MLFKSMYHKINDMKKIAFALLIFVLSFPSMAQEKMPTQSVFVELGGAGLIYSFNYEFRFNKENLESWGLRVGAGGYGRTFNYGDGKDTDALLTLPVQVTRLFGKGKHFFEVGGGTTFIYSRDTYTYGNQSPQVSRDFDFILNSGNTPAFMGTLNLGYRRIPVDGGFTFRANLTPIFNQNGFWPIWAGVGFGYAF</sequence>
<protein>
    <recommendedName>
        <fullName evidence="4">Outer membrane protein beta-barrel domain-containing protein</fullName>
    </recommendedName>
</protein>
<evidence type="ECO:0000256" key="1">
    <source>
        <dbReference type="SAM" id="SignalP"/>
    </source>
</evidence>
<gene>
    <name evidence="2" type="ORF">P872_08470</name>
</gene>
<organism evidence="2 3">
    <name type="scientific">Rhodonellum psychrophilum GCM71 = DSM 17998</name>
    <dbReference type="NCBI Taxonomy" id="1123057"/>
    <lineage>
        <taxon>Bacteria</taxon>
        <taxon>Pseudomonadati</taxon>
        <taxon>Bacteroidota</taxon>
        <taxon>Cytophagia</taxon>
        <taxon>Cytophagales</taxon>
        <taxon>Cytophagaceae</taxon>
        <taxon>Rhodonellum</taxon>
    </lineage>
</organism>
<dbReference type="AlphaFoldDB" id="U5BWZ9"/>
<evidence type="ECO:0000313" key="3">
    <source>
        <dbReference type="Proteomes" id="UP000016843"/>
    </source>
</evidence>
<keyword evidence="1" id="KW-0732">Signal</keyword>
<feature type="chain" id="PRO_5004657739" description="Outer membrane protein beta-barrel domain-containing protein" evidence="1">
    <location>
        <begin position="32"/>
        <end position="194"/>
    </location>
</feature>
<dbReference type="Proteomes" id="UP000016843">
    <property type="component" value="Unassembled WGS sequence"/>
</dbReference>
<keyword evidence="3" id="KW-1185">Reference proteome</keyword>
<dbReference type="EMBL" id="AWXR01000033">
    <property type="protein sequence ID" value="ERM82094.1"/>
    <property type="molecule type" value="Genomic_DNA"/>
</dbReference>
<proteinExistence type="predicted"/>
<feature type="signal peptide" evidence="1">
    <location>
        <begin position="1"/>
        <end position="31"/>
    </location>
</feature>
<evidence type="ECO:0000313" key="2">
    <source>
        <dbReference type="EMBL" id="ERM82094.1"/>
    </source>
</evidence>
<name>U5BWZ9_9BACT</name>
<evidence type="ECO:0008006" key="4">
    <source>
        <dbReference type="Google" id="ProtNLM"/>
    </source>
</evidence>
<comment type="caution">
    <text evidence="2">The sequence shown here is derived from an EMBL/GenBank/DDBJ whole genome shotgun (WGS) entry which is preliminary data.</text>
</comment>
<reference evidence="2 3" key="1">
    <citation type="journal article" date="2013" name="Genome Announc.">
        <title>Draft Genome Sequence of the Psychrophilic and Alkaliphilic Rhodonellum psychrophilum Strain GCM71T.</title>
        <authorList>
            <person name="Hauptmann A.L."/>
            <person name="Glaring M.A."/>
            <person name="Hallin P.F."/>
            <person name="Prieme A."/>
            <person name="Stougaard P."/>
        </authorList>
    </citation>
    <scope>NUCLEOTIDE SEQUENCE [LARGE SCALE GENOMIC DNA]</scope>
    <source>
        <strain evidence="2 3">GCM71</strain>
    </source>
</reference>
<dbReference type="eggNOG" id="ENOG5032RID">
    <property type="taxonomic scope" value="Bacteria"/>
</dbReference>
<accession>U5BWZ9</accession>